<dbReference type="EMBL" id="JBHUON010000011">
    <property type="protein sequence ID" value="MFD2865137.1"/>
    <property type="molecule type" value="Genomic_DNA"/>
</dbReference>
<comment type="caution">
    <text evidence="2">The sequence shown here is derived from an EMBL/GenBank/DDBJ whole genome shotgun (WGS) entry which is preliminary data.</text>
</comment>
<dbReference type="Proteomes" id="UP001597601">
    <property type="component" value="Unassembled WGS sequence"/>
</dbReference>
<dbReference type="PROSITE" id="PS51257">
    <property type="entry name" value="PROKAR_LIPOPROTEIN"/>
    <property type="match status" value="1"/>
</dbReference>
<evidence type="ECO:0000313" key="3">
    <source>
        <dbReference type="Proteomes" id="UP001597601"/>
    </source>
</evidence>
<keyword evidence="3" id="KW-1185">Reference proteome</keyword>
<evidence type="ECO:0000256" key="1">
    <source>
        <dbReference type="SAM" id="SignalP"/>
    </source>
</evidence>
<proteinExistence type="predicted"/>
<organism evidence="2 3">
    <name type="scientific">Mucilaginibacter antarcticus</name>
    <dbReference type="NCBI Taxonomy" id="1855725"/>
    <lineage>
        <taxon>Bacteria</taxon>
        <taxon>Pseudomonadati</taxon>
        <taxon>Bacteroidota</taxon>
        <taxon>Sphingobacteriia</taxon>
        <taxon>Sphingobacteriales</taxon>
        <taxon>Sphingobacteriaceae</taxon>
        <taxon>Mucilaginibacter</taxon>
    </lineage>
</organism>
<sequence length="203" mass="22338">MKTLLIITACLLGFALVFSCNGTSVIKQSDTVAVPVGTSGKNTALNTGTEYIAWDEARINGTIPMITTTKLLYTALGKPDSIVTQNMENVCVSYYYDRPFKNVYIKGSSFELYGDTVVISSLNFRQPGVIFTAGKLRFDNRTTLSAVAKLFPKAVGDQSNVSLENNEKVISIRIETGKVVNDSAWHLLFKNGKLITIDFWMPC</sequence>
<gene>
    <name evidence="2" type="ORF">ACFSYC_10610</name>
</gene>
<evidence type="ECO:0000313" key="2">
    <source>
        <dbReference type="EMBL" id="MFD2865137.1"/>
    </source>
</evidence>
<dbReference type="RefSeq" id="WP_377126912.1">
    <property type="nucleotide sequence ID" value="NZ_JBHUHN010000001.1"/>
</dbReference>
<evidence type="ECO:0008006" key="4">
    <source>
        <dbReference type="Google" id="ProtNLM"/>
    </source>
</evidence>
<feature type="chain" id="PRO_5047306120" description="Lipoprotein" evidence="1">
    <location>
        <begin position="20"/>
        <end position="203"/>
    </location>
</feature>
<feature type="signal peptide" evidence="1">
    <location>
        <begin position="1"/>
        <end position="19"/>
    </location>
</feature>
<protein>
    <recommendedName>
        <fullName evidence="4">Lipoprotein</fullName>
    </recommendedName>
</protein>
<reference evidence="3" key="1">
    <citation type="journal article" date="2019" name="Int. J. Syst. Evol. Microbiol.">
        <title>The Global Catalogue of Microorganisms (GCM) 10K type strain sequencing project: providing services to taxonomists for standard genome sequencing and annotation.</title>
        <authorList>
            <consortium name="The Broad Institute Genomics Platform"/>
            <consortium name="The Broad Institute Genome Sequencing Center for Infectious Disease"/>
            <person name="Wu L."/>
            <person name="Ma J."/>
        </authorList>
    </citation>
    <scope>NUCLEOTIDE SEQUENCE [LARGE SCALE GENOMIC DNA]</scope>
    <source>
        <strain evidence="3">KCTC 52232</strain>
    </source>
</reference>
<name>A0ABW5XQ29_9SPHI</name>
<accession>A0ABW5XQ29</accession>
<keyword evidence="1" id="KW-0732">Signal</keyword>